<evidence type="ECO:0000256" key="2">
    <source>
        <dbReference type="ARBA" id="ARBA00021428"/>
    </source>
</evidence>
<evidence type="ECO:0000256" key="3">
    <source>
        <dbReference type="ARBA" id="ARBA00022490"/>
    </source>
</evidence>
<keyword evidence="3 6" id="KW-0963">Cytoplasm</keyword>
<dbReference type="InterPro" id="IPR023797">
    <property type="entry name" value="RNA3'_phos_cyclase_dom"/>
</dbReference>
<feature type="binding site" evidence="6">
    <location>
        <begin position="290"/>
        <end position="294"/>
    </location>
    <ligand>
        <name>ATP</name>
        <dbReference type="ChEBI" id="CHEBI:30616"/>
    </ligand>
</feature>
<accession>A0A101ELK1</accession>
<dbReference type="OMA" id="WSPPIDY"/>
<dbReference type="CDD" id="cd00874">
    <property type="entry name" value="RNA_Cyclase_Class_II"/>
    <property type="match status" value="1"/>
</dbReference>
<dbReference type="NCBIfam" id="TIGR03399">
    <property type="entry name" value="RNA_3prim_cycl"/>
    <property type="match status" value="1"/>
</dbReference>
<feature type="domain" description="RNA 3'-terminal phosphate cyclase" evidence="8">
    <location>
        <begin position="8"/>
        <end position="331"/>
    </location>
</feature>
<comment type="caution">
    <text evidence="10">The sequence shown here is derived from an EMBL/GenBank/DDBJ whole genome shotgun (WGS) entry which is preliminary data.</text>
</comment>
<dbReference type="GO" id="GO:0005737">
    <property type="term" value="C:cytoplasm"/>
    <property type="evidence" value="ECO:0007669"/>
    <property type="project" value="UniProtKB-SubCell"/>
</dbReference>
<dbReference type="Gene3D" id="3.65.10.20">
    <property type="entry name" value="RNA 3'-terminal phosphate cyclase domain"/>
    <property type="match status" value="1"/>
</dbReference>
<feature type="binding site" evidence="6">
    <location>
        <position position="100"/>
    </location>
    <ligand>
        <name>ATP</name>
        <dbReference type="ChEBI" id="CHEBI:30616"/>
    </ligand>
</feature>
<dbReference type="EC" id="6.5.1.4" evidence="6 7"/>
<feature type="active site" description="Tele-AMP-histidine intermediate" evidence="6">
    <location>
        <position position="314"/>
    </location>
</feature>
<dbReference type="GO" id="GO:0005524">
    <property type="term" value="F:ATP binding"/>
    <property type="evidence" value="ECO:0007669"/>
    <property type="project" value="UniProtKB-KW"/>
</dbReference>
<evidence type="ECO:0000313" key="10">
    <source>
        <dbReference type="EMBL" id="KUK17626.1"/>
    </source>
</evidence>
<evidence type="ECO:0000256" key="4">
    <source>
        <dbReference type="ARBA" id="ARBA00022598"/>
    </source>
</evidence>
<dbReference type="PANTHER" id="PTHR11096">
    <property type="entry name" value="RNA 3' TERMINAL PHOSPHATE CYCLASE"/>
    <property type="match status" value="1"/>
</dbReference>
<dbReference type="HAMAP" id="MF_00200">
    <property type="entry name" value="RTC"/>
    <property type="match status" value="1"/>
</dbReference>
<keyword evidence="4 6" id="KW-0436">Ligase</keyword>
<name>A0A101ELK1_9EURY</name>
<comment type="subcellular location">
    <subcellularLocation>
        <location evidence="6">Cytoplasm</location>
    </subcellularLocation>
</comment>
<dbReference type="InterPro" id="IPR036553">
    <property type="entry name" value="RPTC_insert"/>
</dbReference>
<keyword evidence="6" id="KW-0067">ATP-binding</keyword>
<dbReference type="InterPro" id="IPR020719">
    <property type="entry name" value="RNA3'_term_phos_cycl-like_CS"/>
</dbReference>
<dbReference type="AlphaFoldDB" id="A0A101ELK1"/>
<dbReference type="Proteomes" id="UP000053911">
    <property type="component" value="Unassembled WGS sequence"/>
</dbReference>
<dbReference type="Pfam" id="PF01137">
    <property type="entry name" value="RTC"/>
    <property type="match status" value="1"/>
</dbReference>
<protein>
    <recommendedName>
        <fullName evidence="2 6">RNA 3'-terminal phosphate cyclase</fullName>
        <shortName evidence="6">RNA cyclase</shortName>
        <shortName evidence="6">RNA-3'-phosphate cyclase</shortName>
        <ecNumber evidence="6 7">6.5.1.4</ecNumber>
    </recommendedName>
</protein>
<dbReference type="RefSeq" id="WP_015849796.1">
    <property type="nucleotide sequence ID" value="NZ_LGFD01000018.1"/>
</dbReference>
<dbReference type="PROSITE" id="PS01287">
    <property type="entry name" value="RTC"/>
    <property type="match status" value="1"/>
</dbReference>
<dbReference type="InterPro" id="IPR013791">
    <property type="entry name" value="RNA3'-term_phos_cycl_insert"/>
</dbReference>
<organism evidence="10 11">
    <name type="scientific">Thermococcus sibiricus</name>
    <dbReference type="NCBI Taxonomy" id="172049"/>
    <lineage>
        <taxon>Archaea</taxon>
        <taxon>Methanobacteriati</taxon>
        <taxon>Methanobacteriota</taxon>
        <taxon>Thermococci</taxon>
        <taxon>Thermococcales</taxon>
        <taxon>Thermococcaceae</taxon>
        <taxon>Thermococcus</taxon>
    </lineage>
</organism>
<sequence>MRVIDGSYGEGGGQILRTAVALSVITGEPIKIINIRAKRSNPGLRPQHLHGILALKELSDAKVKGAKEGSTELEFYPKSTRVRHVKVLIKTAGSISLVLQALLPAMVFAEEEVTFEITGGTDVAWSPPVDYLKHITLYALEKLGIKVEIEIRRRGHYPRGGGFVIGKVYPWGTKRPLVARTFDKIYSFEGISHAVRLPSHVAIRQAKAAKEALERVYPSIPIKIHEEYYEQGKDPHFGPGSGIVIWANTDVLRLGGDALGERGKPAEIVGREAAKALIEQLGPRHAVDKFLGDQLIPFLTFAGGDIWVSEVTKHLITNVWVVEQFFGRVFEMEGEIGKPGKVRVVKKVEL</sequence>
<dbReference type="PANTHER" id="PTHR11096:SF0">
    <property type="entry name" value="RNA 3'-TERMINAL PHOSPHATE CYCLASE"/>
    <property type="match status" value="1"/>
</dbReference>
<dbReference type="SUPFAM" id="SSF55205">
    <property type="entry name" value="EPT/RTPC-like"/>
    <property type="match status" value="1"/>
</dbReference>
<dbReference type="InterPro" id="IPR037136">
    <property type="entry name" value="RNA3'_phos_cyclase_dom_sf"/>
</dbReference>
<dbReference type="Gene3D" id="3.30.360.20">
    <property type="entry name" value="RNA 3'-terminal phosphate cyclase, insert domain"/>
    <property type="match status" value="1"/>
</dbReference>
<evidence type="ECO:0000259" key="8">
    <source>
        <dbReference type="Pfam" id="PF01137"/>
    </source>
</evidence>
<dbReference type="PIRSF" id="PIRSF005378">
    <property type="entry name" value="RNA3'_term_phos_cycl_euk"/>
    <property type="match status" value="1"/>
</dbReference>
<comment type="catalytic activity">
    <reaction evidence="6">
        <text>a 3'-end 3'-phospho-ribonucleotide-RNA + ATP = a 3'-end 2',3'-cyclophospho-ribonucleotide-RNA + AMP + diphosphate</text>
        <dbReference type="Rhea" id="RHEA:23976"/>
        <dbReference type="Rhea" id="RHEA-COMP:10463"/>
        <dbReference type="Rhea" id="RHEA-COMP:10464"/>
        <dbReference type="ChEBI" id="CHEBI:30616"/>
        <dbReference type="ChEBI" id="CHEBI:33019"/>
        <dbReference type="ChEBI" id="CHEBI:83062"/>
        <dbReference type="ChEBI" id="CHEBI:83064"/>
        <dbReference type="ChEBI" id="CHEBI:456215"/>
        <dbReference type="EC" id="6.5.1.4"/>
    </reaction>
</comment>
<reference evidence="11" key="1">
    <citation type="journal article" date="2015" name="MBio">
        <title>Genome-Resolved Metagenomic Analysis Reveals Roles for Candidate Phyla and Other Microbial Community Members in Biogeochemical Transformations in Oil Reservoirs.</title>
        <authorList>
            <person name="Hu P."/>
            <person name="Tom L."/>
            <person name="Singh A."/>
            <person name="Thomas B.C."/>
            <person name="Baker B.J."/>
            <person name="Piceno Y.M."/>
            <person name="Andersen G.L."/>
            <person name="Banfield J.F."/>
        </authorList>
    </citation>
    <scope>NUCLEOTIDE SEQUENCE [LARGE SCALE GENOMIC DNA]</scope>
</reference>
<dbReference type="GO" id="GO:0003963">
    <property type="term" value="F:RNA-3'-phosphate cyclase activity"/>
    <property type="evidence" value="ECO:0007669"/>
    <property type="project" value="UniProtKB-UniRule"/>
</dbReference>
<keyword evidence="5 6" id="KW-0547">Nucleotide-binding</keyword>
<comment type="similarity">
    <text evidence="1 6">Belongs to the RNA 3'-terminal cyclase family. Type 1 subfamily.</text>
</comment>
<dbReference type="Pfam" id="PF05189">
    <property type="entry name" value="RTC_insert"/>
    <property type="match status" value="1"/>
</dbReference>
<dbReference type="EMBL" id="LGFD01000018">
    <property type="protein sequence ID" value="KUK17626.1"/>
    <property type="molecule type" value="Genomic_DNA"/>
</dbReference>
<proteinExistence type="inferred from homology"/>
<evidence type="ECO:0000256" key="7">
    <source>
        <dbReference type="NCBIfam" id="TIGR03399"/>
    </source>
</evidence>
<gene>
    <name evidence="6" type="primary">rtcA</name>
    <name evidence="10" type="ORF">XD54_1064</name>
</gene>
<comment type="function">
    <text evidence="6">Catalyzes the conversion of 3'-phosphate to a 2',3'-cyclic phosphodiester at the end of RNA. The mechanism of action of the enzyme occurs in 3 steps: (A) adenylation of the enzyme by ATP; (B) transfer of adenylate to an RNA-N3'P to produce RNA-N3'PP5'A; (C) and attack of the adjacent 2'-hydroxyl on the 3'-phosphorus in the diester linkage to produce the cyclic end product. The biological role of this enzyme is unknown but it is likely to function in some aspects of cellular RNA processing.</text>
</comment>
<evidence type="ECO:0000259" key="9">
    <source>
        <dbReference type="Pfam" id="PF05189"/>
    </source>
</evidence>
<dbReference type="SMR" id="A0A101ELK1"/>
<evidence type="ECO:0000256" key="6">
    <source>
        <dbReference type="HAMAP-Rule" id="MF_00200"/>
    </source>
</evidence>
<dbReference type="FunFam" id="3.30.360.20:FF:000002">
    <property type="entry name" value="RNA terminal phosphate cyclase-like 1"/>
    <property type="match status" value="1"/>
</dbReference>
<dbReference type="GeneID" id="8096536"/>
<evidence type="ECO:0000313" key="11">
    <source>
        <dbReference type="Proteomes" id="UP000053911"/>
    </source>
</evidence>
<dbReference type="InterPro" id="IPR017770">
    <property type="entry name" value="RNA3'_term_phos_cyc_type_1"/>
</dbReference>
<dbReference type="PATRIC" id="fig|172049.5.peg.1980"/>
<evidence type="ECO:0000256" key="1">
    <source>
        <dbReference type="ARBA" id="ARBA00009206"/>
    </source>
</evidence>
<feature type="domain" description="RNA 3'-terminal phosphate cyclase insert" evidence="9">
    <location>
        <begin position="183"/>
        <end position="281"/>
    </location>
</feature>
<dbReference type="GO" id="GO:0006396">
    <property type="term" value="P:RNA processing"/>
    <property type="evidence" value="ECO:0007669"/>
    <property type="project" value="UniProtKB-UniRule"/>
</dbReference>
<evidence type="ECO:0000256" key="5">
    <source>
        <dbReference type="ARBA" id="ARBA00022741"/>
    </source>
</evidence>
<dbReference type="InterPro" id="IPR000228">
    <property type="entry name" value="RNA3'_term_phos_cyc"/>
</dbReference>
<dbReference type="InterPro" id="IPR013792">
    <property type="entry name" value="RNA3'P_cycl/enolpyr_Trfase_a/b"/>
</dbReference>